<evidence type="ECO:0000313" key="5">
    <source>
        <dbReference type="Proteomes" id="UP000184440"/>
    </source>
</evidence>
<dbReference type="EMBL" id="FRCS01000021">
    <property type="protein sequence ID" value="SHN47197.1"/>
    <property type="molecule type" value="Genomic_DNA"/>
</dbReference>
<accession>A0A1M7RLK4</accession>
<evidence type="ECO:0000259" key="3">
    <source>
        <dbReference type="PROSITE" id="PS50977"/>
    </source>
</evidence>
<keyword evidence="1 2" id="KW-0238">DNA-binding</keyword>
<sequence>MSPSGRNDLSGTACTSNIVELMSKTVNRSTDGRSARWSAHRAQRRARLVDAAVAAIEEHGPEVTAGQIAAVAGVARPHLYRHFDDAADLRRAVMTRALALYQAGLAPVWHPEGTPREMVRAAVDAHLEWLSTRPNLHRYALRAARDVAGERRGAHVGVADVTDPVDVTRSGIAAHVGALIQDVLRAQSLDAAIAEPLAYGLVSMVDAAATRWMDSPGGLTRDAFAGHLTDWVWSVFETAFRAGGVRIDPDAPLTIGGN</sequence>
<evidence type="ECO:0000313" key="4">
    <source>
        <dbReference type="EMBL" id="SHN47197.1"/>
    </source>
</evidence>
<organism evidence="4 5">
    <name type="scientific">Cryptosporangium aurantiacum</name>
    <dbReference type="NCBI Taxonomy" id="134849"/>
    <lineage>
        <taxon>Bacteria</taxon>
        <taxon>Bacillati</taxon>
        <taxon>Actinomycetota</taxon>
        <taxon>Actinomycetes</taxon>
        <taxon>Cryptosporangiales</taxon>
        <taxon>Cryptosporangiaceae</taxon>
        <taxon>Cryptosporangium</taxon>
    </lineage>
</organism>
<dbReference type="InterPro" id="IPR001647">
    <property type="entry name" value="HTH_TetR"/>
</dbReference>
<feature type="domain" description="HTH tetR-type" evidence="3">
    <location>
        <begin position="42"/>
        <end position="101"/>
    </location>
</feature>
<feature type="DNA-binding region" description="H-T-H motif" evidence="2">
    <location>
        <begin position="64"/>
        <end position="83"/>
    </location>
</feature>
<dbReference type="PROSITE" id="PS50977">
    <property type="entry name" value="HTH_TETR_2"/>
    <property type="match status" value="1"/>
</dbReference>
<name>A0A1M7RLK4_9ACTN</name>
<dbReference type="GO" id="GO:0003700">
    <property type="term" value="F:DNA-binding transcription factor activity"/>
    <property type="evidence" value="ECO:0007669"/>
    <property type="project" value="TreeGrafter"/>
</dbReference>
<dbReference type="SUPFAM" id="SSF48498">
    <property type="entry name" value="Tetracyclin repressor-like, C-terminal domain"/>
    <property type="match status" value="1"/>
</dbReference>
<dbReference type="STRING" id="134849.SAMN05443668_12145"/>
<evidence type="ECO:0000256" key="2">
    <source>
        <dbReference type="PROSITE-ProRule" id="PRU00335"/>
    </source>
</evidence>
<dbReference type="Pfam" id="PF19344">
    <property type="entry name" value="TetR_C_32"/>
    <property type="match status" value="1"/>
</dbReference>
<dbReference type="Pfam" id="PF00440">
    <property type="entry name" value="TetR_N"/>
    <property type="match status" value="1"/>
</dbReference>
<dbReference type="PANTHER" id="PTHR30055">
    <property type="entry name" value="HTH-TYPE TRANSCRIPTIONAL REGULATOR RUTR"/>
    <property type="match status" value="1"/>
</dbReference>
<dbReference type="GO" id="GO:0000976">
    <property type="term" value="F:transcription cis-regulatory region binding"/>
    <property type="evidence" value="ECO:0007669"/>
    <property type="project" value="TreeGrafter"/>
</dbReference>
<dbReference type="InterPro" id="IPR050109">
    <property type="entry name" value="HTH-type_TetR-like_transc_reg"/>
</dbReference>
<dbReference type="PANTHER" id="PTHR30055:SF160">
    <property type="entry name" value="TRANSCRIPTIONAL REGULATORY PROTEIN (PROBABLY ASNC-FAMILY)-RELATED"/>
    <property type="match status" value="1"/>
</dbReference>
<dbReference type="InterPro" id="IPR045823">
    <property type="entry name" value="TetR_C_32"/>
</dbReference>
<dbReference type="Proteomes" id="UP000184440">
    <property type="component" value="Unassembled WGS sequence"/>
</dbReference>
<dbReference type="InterPro" id="IPR036271">
    <property type="entry name" value="Tet_transcr_reg_TetR-rel_C_sf"/>
</dbReference>
<dbReference type="Gene3D" id="1.10.357.10">
    <property type="entry name" value="Tetracycline Repressor, domain 2"/>
    <property type="match status" value="1"/>
</dbReference>
<proteinExistence type="predicted"/>
<evidence type="ECO:0000256" key="1">
    <source>
        <dbReference type="ARBA" id="ARBA00023125"/>
    </source>
</evidence>
<dbReference type="SUPFAM" id="SSF46689">
    <property type="entry name" value="Homeodomain-like"/>
    <property type="match status" value="1"/>
</dbReference>
<reference evidence="4 5" key="1">
    <citation type="submission" date="2016-11" db="EMBL/GenBank/DDBJ databases">
        <authorList>
            <person name="Jaros S."/>
            <person name="Januszkiewicz K."/>
            <person name="Wedrychowicz H."/>
        </authorList>
    </citation>
    <scope>NUCLEOTIDE SEQUENCE [LARGE SCALE GENOMIC DNA]</scope>
    <source>
        <strain evidence="4 5">DSM 46144</strain>
    </source>
</reference>
<protein>
    <submittedName>
        <fullName evidence="4">Transcriptional regulator, TetR family</fullName>
    </submittedName>
</protein>
<dbReference type="InterPro" id="IPR009057">
    <property type="entry name" value="Homeodomain-like_sf"/>
</dbReference>
<keyword evidence="5" id="KW-1185">Reference proteome</keyword>
<dbReference type="AlphaFoldDB" id="A0A1M7RLK4"/>
<gene>
    <name evidence="4" type="ORF">SAMN05443668_12145</name>
</gene>